<dbReference type="AlphaFoldDB" id="A0A8K0IH18"/>
<dbReference type="EMBL" id="CM017879">
    <property type="protein sequence ID" value="KAG1358878.1"/>
    <property type="molecule type" value="Genomic_DNA"/>
</dbReference>
<organism evidence="2 3">
    <name type="scientific">Cocos nucifera</name>
    <name type="common">Coconut palm</name>
    <dbReference type="NCBI Taxonomy" id="13894"/>
    <lineage>
        <taxon>Eukaryota</taxon>
        <taxon>Viridiplantae</taxon>
        <taxon>Streptophyta</taxon>
        <taxon>Embryophyta</taxon>
        <taxon>Tracheophyta</taxon>
        <taxon>Spermatophyta</taxon>
        <taxon>Magnoliopsida</taxon>
        <taxon>Liliopsida</taxon>
        <taxon>Arecaceae</taxon>
        <taxon>Arecoideae</taxon>
        <taxon>Cocoseae</taxon>
        <taxon>Attaleinae</taxon>
        <taxon>Cocos</taxon>
    </lineage>
</organism>
<evidence type="ECO:0000256" key="1">
    <source>
        <dbReference type="SAM" id="Phobius"/>
    </source>
</evidence>
<evidence type="ECO:0000313" key="3">
    <source>
        <dbReference type="Proteomes" id="UP000797356"/>
    </source>
</evidence>
<dbReference type="Proteomes" id="UP000797356">
    <property type="component" value="Chromosome 8"/>
</dbReference>
<protein>
    <submittedName>
        <fullName evidence="2">Uncharacterized protein</fullName>
    </submittedName>
</protein>
<feature type="transmembrane region" description="Helical" evidence="1">
    <location>
        <begin position="117"/>
        <end position="138"/>
    </location>
</feature>
<proteinExistence type="predicted"/>
<comment type="caution">
    <text evidence="2">The sequence shown here is derived from an EMBL/GenBank/DDBJ whole genome shotgun (WGS) entry which is preliminary data.</text>
</comment>
<gene>
    <name evidence="2" type="ORF">COCNU_08G003240</name>
</gene>
<keyword evidence="1" id="KW-0472">Membrane</keyword>
<reference evidence="2" key="2">
    <citation type="submission" date="2019-07" db="EMBL/GenBank/DDBJ databases">
        <authorList>
            <person name="Yang Y."/>
            <person name="Bocs S."/>
            <person name="Baudouin L."/>
        </authorList>
    </citation>
    <scope>NUCLEOTIDE SEQUENCE</scope>
    <source>
        <tissue evidence="2">Spear leaf of Hainan Tall coconut</tissue>
    </source>
</reference>
<accession>A0A8K0IH18</accession>
<sequence length="152" mass="16265">MAKGKRERRILAFTGAAALVAVGLNLLISAINAQKAKKKKRVYWLGKGSHIALLGITTKTPSNSFQIDTADSVGSHHLTVKKEGKGIEIQFYSSCFGLRVHIGLFVVHDAIFDMVRILAFTGAAALVAVGLNLLISAINAQKAKKKKRVIGG</sequence>
<keyword evidence="1" id="KW-0812">Transmembrane</keyword>
<keyword evidence="3" id="KW-1185">Reference proteome</keyword>
<name>A0A8K0IH18_COCNU</name>
<keyword evidence="1" id="KW-1133">Transmembrane helix</keyword>
<evidence type="ECO:0000313" key="2">
    <source>
        <dbReference type="EMBL" id="KAG1358878.1"/>
    </source>
</evidence>
<reference evidence="2" key="1">
    <citation type="journal article" date="2017" name="Gigascience">
        <title>The genome draft of coconut (Cocos nucifera).</title>
        <authorList>
            <person name="Xiao Y."/>
            <person name="Xu P."/>
            <person name="Fan H."/>
            <person name="Baudouin L."/>
            <person name="Xia W."/>
            <person name="Bocs S."/>
            <person name="Xu J."/>
            <person name="Li Q."/>
            <person name="Guo A."/>
            <person name="Zhou L."/>
            <person name="Li J."/>
            <person name="Wu Y."/>
            <person name="Ma Z."/>
            <person name="Armero A."/>
            <person name="Issali A.E."/>
            <person name="Liu N."/>
            <person name="Peng M."/>
            <person name="Yang Y."/>
        </authorList>
    </citation>
    <scope>NUCLEOTIDE SEQUENCE</scope>
    <source>
        <tissue evidence="2">Spear leaf of Hainan Tall coconut</tissue>
    </source>
</reference>